<keyword evidence="1" id="KW-1133">Transmembrane helix</keyword>
<comment type="caution">
    <text evidence="2">The sequence shown here is derived from an EMBL/GenBank/DDBJ whole genome shotgun (WGS) entry which is preliminary data.</text>
</comment>
<keyword evidence="1" id="KW-0812">Transmembrane</keyword>
<dbReference type="EMBL" id="JAAVUM010000009">
    <property type="protein sequence ID" value="NKE06543.1"/>
    <property type="molecule type" value="Genomic_DNA"/>
</dbReference>
<reference evidence="2 3" key="1">
    <citation type="submission" date="2020-03" db="EMBL/GenBank/DDBJ databases">
        <authorList>
            <person name="Sun Q."/>
        </authorList>
    </citation>
    <scope>NUCLEOTIDE SEQUENCE [LARGE SCALE GENOMIC DNA]</scope>
    <source>
        <strain evidence="2 3">KACC 21451</strain>
    </source>
</reference>
<keyword evidence="1" id="KW-0472">Membrane</keyword>
<feature type="transmembrane region" description="Helical" evidence="1">
    <location>
        <begin position="82"/>
        <end position="104"/>
    </location>
</feature>
<name>A0A846TDD2_9BACI</name>
<dbReference type="RefSeq" id="WP_167832953.1">
    <property type="nucleotide sequence ID" value="NZ_JAAVUM010000009.1"/>
</dbReference>
<proteinExistence type="predicted"/>
<evidence type="ECO:0000256" key="1">
    <source>
        <dbReference type="SAM" id="Phobius"/>
    </source>
</evidence>
<protein>
    <submittedName>
        <fullName evidence="2">Uncharacterized protein</fullName>
    </submittedName>
</protein>
<accession>A0A846TDD2</accession>
<feature type="transmembrane region" description="Helical" evidence="1">
    <location>
        <begin position="7"/>
        <end position="25"/>
    </location>
</feature>
<evidence type="ECO:0000313" key="3">
    <source>
        <dbReference type="Proteomes" id="UP000587942"/>
    </source>
</evidence>
<sequence>MLKRYRLFAISFLIGWIGISITPFFDSVVVTSDYDLTRHRLGLPLPIIEQNTWLTPLDDAFPFELGLVSPQENPTKIIIGNYLFLVMAAVLFVYMFLVCIKLLFKRIW</sequence>
<dbReference type="AlphaFoldDB" id="A0A846TDD2"/>
<evidence type="ECO:0000313" key="2">
    <source>
        <dbReference type="EMBL" id="NKE06543.1"/>
    </source>
</evidence>
<organism evidence="2 3">
    <name type="scientific">Mesobacillus selenatarsenatis</name>
    <dbReference type="NCBI Taxonomy" id="388741"/>
    <lineage>
        <taxon>Bacteria</taxon>
        <taxon>Bacillati</taxon>
        <taxon>Bacillota</taxon>
        <taxon>Bacilli</taxon>
        <taxon>Bacillales</taxon>
        <taxon>Bacillaceae</taxon>
        <taxon>Mesobacillus</taxon>
    </lineage>
</organism>
<dbReference type="Proteomes" id="UP000587942">
    <property type="component" value="Unassembled WGS sequence"/>
</dbReference>
<gene>
    <name evidence="2" type="ORF">GWK17_13875</name>
</gene>